<organism evidence="2 3">
    <name type="scientific">Roseomonas populi</name>
    <dbReference type="NCBI Taxonomy" id="3121582"/>
    <lineage>
        <taxon>Bacteria</taxon>
        <taxon>Pseudomonadati</taxon>
        <taxon>Pseudomonadota</taxon>
        <taxon>Alphaproteobacteria</taxon>
        <taxon>Acetobacterales</taxon>
        <taxon>Roseomonadaceae</taxon>
        <taxon>Roseomonas</taxon>
    </lineage>
</organism>
<gene>
    <name evidence="2" type="ORF">NRP21_24290</name>
</gene>
<proteinExistence type="predicted"/>
<keyword evidence="1" id="KW-1133">Transmembrane helix</keyword>
<feature type="transmembrane region" description="Helical" evidence="1">
    <location>
        <begin position="23"/>
        <end position="48"/>
    </location>
</feature>
<keyword evidence="1" id="KW-0472">Membrane</keyword>
<protein>
    <submittedName>
        <fullName evidence="2">DUF2243 domain-containing protein</fullName>
    </submittedName>
</protein>
<keyword evidence="1" id="KW-0812">Transmembrane</keyword>
<dbReference type="InterPro" id="IPR018719">
    <property type="entry name" value="DUF2243_membrane"/>
</dbReference>
<feature type="transmembrane region" description="Helical" evidence="1">
    <location>
        <begin position="103"/>
        <end position="124"/>
    </location>
</feature>
<comment type="caution">
    <text evidence="2">The sequence shown here is derived from an EMBL/GenBank/DDBJ whole genome shotgun (WGS) entry which is preliminary data.</text>
</comment>
<name>A0ABT1XAL3_9PROT</name>
<dbReference type="RefSeq" id="WP_257718829.1">
    <property type="nucleotide sequence ID" value="NZ_JANJOU010000030.1"/>
</dbReference>
<feature type="transmembrane region" description="Helical" evidence="1">
    <location>
        <begin position="144"/>
        <end position="162"/>
    </location>
</feature>
<evidence type="ECO:0000313" key="2">
    <source>
        <dbReference type="EMBL" id="MCR0985177.1"/>
    </source>
</evidence>
<sequence length="275" mass="28546">MSVASSQPDHTMRGAPGLRPSSGLFLSAGLLGFCLGGFFDGILLHQVLQWHHFLSLVPGEALRDIRNQILADGLFHVAVYLLAALGLVGLWRTRGGLPLAGPRMLGSVFLGFALWQAVDVVIFHWIVGIHRVRVDVPDPLTWDIGWLLVTGLPPLGIALWLMRRPDPPSGASRGGTVLASVLAALVLASGPLAALPPAGAPVVMVLYSAGQGAEASFAAAVAAGGRVAWSDPSGELLAVDLSQGGSVMSLYRSGAVMVGWSSLGGGCLAWTQKPA</sequence>
<evidence type="ECO:0000256" key="1">
    <source>
        <dbReference type="SAM" id="Phobius"/>
    </source>
</evidence>
<evidence type="ECO:0000313" key="3">
    <source>
        <dbReference type="Proteomes" id="UP001524642"/>
    </source>
</evidence>
<reference evidence="2 3" key="1">
    <citation type="submission" date="2022-06" db="EMBL/GenBank/DDBJ databases">
        <title>Roseomonas CN29.</title>
        <authorList>
            <person name="Cheng Y."/>
            <person name="He X."/>
        </authorList>
    </citation>
    <scope>NUCLEOTIDE SEQUENCE [LARGE SCALE GENOMIC DNA]</scope>
    <source>
        <strain evidence="2 3">CN29</strain>
    </source>
</reference>
<feature type="transmembrane region" description="Helical" evidence="1">
    <location>
        <begin position="68"/>
        <end position="91"/>
    </location>
</feature>
<feature type="transmembrane region" description="Helical" evidence="1">
    <location>
        <begin position="174"/>
        <end position="194"/>
    </location>
</feature>
<dbReference type="EMBL" id="JANJOU010000030">
    <property type="protein sequence ID" value="MCR0985177.1"/>
    <property type="molecule type" value="Genomic_DNA"/>
</dbReference>
<dbReference type="Proteomes" id="UP001524642">
    <property type="component" value="Unassembled WGS sequence"/>
</dbReference>
<accession>A0ABT1XAL3</accession>
<keyword evidence="3" id="KW-1185">Reference proteome</keyword>
<dbReference type="Pfam" id="PF10002">
    <property type="entry name" value="DUF2243"/>
    <property type="match status" value="1"/>
</dbReference>